<dbReference type="Pfam" id="PF05485">
    <property type="entry name" value="THAP"/>
    <property type="match status" value="1"/>
</dbReference>
<dbReference type="PANTHER" id="PTHR46600:SF11">
    <property type="entry name" value="THAP DOMAIN-CONTAINING PROTEIN 10"/>
    <property type="match status" value="1"/>
</dbReference>
<keyword evidence="1" id="KW-0479">Metal-binding</keyword>
<dbReference type="Gene3D" id="6.20.210.20">
    <property type="entry name" value="THAP domain"/>
    <property type="match status" value="1"/>
</dbReference>
<reference evidence="8" key="1">
    <citation type="journal article" date="2023" name="Mol. Biol. Evol.">
        <title>Third-Generation Sequencing Reveals the Adaptive Role of the Epigenome in Three Deep-Sea Polychaetes.</title>
        <authorList>
            <person name="Perez M."/>
            <person name="Aroh O."/>
            <person name="Sun Y."/>
            <person name="Lan Y."/>
            <person name="Juniper S.K."/>
            <person name="Young C.R."/>
            <person name="Angers B."/>
            <person name="Qian P.Y."/>
        </authorList>
    </citation>
    <scope>NUCLEOTIDE SEQUENCE</scope>
    <source>
        <strain evidence="8">P08H-3</strain>
    </source>
</reference>
<name>A0AAD9N8A9_9ANNE</name>
<dbReference type="GO" id="GO:0043565">
    <property type="term" value="F:sequence-specific DNA binding"/>
    <property type="evidence" value="ECO:0007669"/>
    <property type="project" value="InterPro"/>
</dbReference>
<evidence type="ECO:0000256" key="1">
    <source>
        <dbReference type="ARBA" id="ARBA00022723"/>
    </source>
</evidence>
<keyword evidence="3" id="KW-0862">Zinc</keyword>
<evidence type="ECO:0000259" key="7">
    <source>
        <dbReference type="PROSITE" id="PS50950"/>
    </source>
</evidence>
<dbReference type="InterPro" id="IPR026516">
    <property type="entry name" value="THAP1/10"/>
</dbReference>
<dbReference type="Proteomes" id="UP001208570">
    <property type="component" value="Unassembled WGS sequence"/>
</dbReference>
<keyword evidence="9" id="KW-1185">Reference proteome</keyword>
<gene>
    <name evidence="8" type="ORF">LSH36_184g10036</name>
</gene>
<evidence type="ECO:0000256" key="6">
    <source>
        <dbReference type="SAM" id="MobiDB-lite"/>
    </source>
</evidence>
<organism evidence="8 9">
    <name type="scientific">Paralvinella palmiformis</name>
    <dbReference type="NCBI Taxonomy" id="53620"/>
    <lineage>
        <taxon>Eukaryota</taxon>
        <taxon>Metazoa</taxon>
        <taxon>Spiralia</taxon>
        <taxon>Lophotrochozoa</taxon>
        <taxon>Annelida</taxon>
        <taxon>Polychaeta</taxon>
        <taxon>Sedentaria</taxon>
        <taxon>Canalipalpata</taxon>
        <taxon>Terebellida</taxon>
        <taxon>Terebelliformia</taxon>
        <taxon>Alvinellidae</taxon>
        <taxon>Paralvinella</taxon>
    </lineage>
</organism>
<dbReference type="SMART" id="SM00980">
    <property type="entry name" value="THAP"/>
    <property type="match status" value="1"/>
</dbReference>
<dbReference type="InterPro" id="IPR038441">
    <property type="entry name" value="THAP_Znf_sf"/>
</dbReference>
<keyword evidence="2 5" id="KW-0863">Zinc-finger</keyword>
<evidence type="ECO:0000256" key="2">
    <source>
        <dbReference type="ARBA" id="ARBA00022771"/>
    </source>
</evidence>
<evidence type="ECO:0000313" key="9">
    <source>
        <dbReference type="Proteomes" id="UP001208570"/>
    </source>
</evidence>
<proteinExistence type="predicted"/>
<dbReference type="InterPro" id="IPR006612">
    <property type="entry name" value="THAP_Znf"/>
</dbReference>
<feature type="region of interest" description="Disordered" evidence="6">
    <location>
        <begin position="76"/>
        <end position="110"/>
    </location>
</feature>
<keyword evidence="4 5" id="KW-0238">DNA-binding</keyword>
<feature type="domain" description="THAP-type" evidence="7">
    <location>
        <begin position="1"/>
        <end position="76"/>
    </location>
</feature>
<dbReference type="PANTHER" id="PTHR46600">
    <property type="entry name" value="THAP DOMAIN-CONTAINING"/>
    <property type="match status" value="1"/>
</dbReference>
<protein>
    <recommendedName>
        <fullName evidence="7">THAP-type domain-containing protein</fullName>
    </recommendedName>
</protein>
<evidence type="ECO:0000256" key="4">
    <source>
        <dbReference type="ARBA" id="ARBA00023125"/>
    </source>
</evidence>
<dbReference type="EMBL" id="JAODUP010000184">
    <property type="protein sequence ID" value="KAK2157824.1"/>
    <property type="molecule type" value="Genomic_DNA"/>
</dbReference>
<evidence type="ECO:0000313" key="8">
    <source>
        <dbReference type="EMBL" id="KAK2157824.1"/>
    </source>
</evidence>
<sequence length="203" mass="22612">MGISCVALGCSNRQEHHPGLPFYRFPADPERREMWIKAINREDWLPTPYSRLCAMHFISGKKNNNPRSPDYVPSIFTNTTLPKKAKGKQSLDASDRGTSTKKQRIETTRHGEAAQILLSMAAAAKDYPSSSDTMLTNSPLVCSSSCATTTTPIAVQTNMTMSDIQALQTECENLRRANSKLRGMLCRLASDEKSFTDHDQVRL</sequence>
<evidence type="ECO:0000256" key="5">
    <source>
        <dbReference type="PROSITE-ProRule" id="PRU00309"/>
    </source>
</evidence>
<evidence type="ECO:0000256" key="3">
    <source>
        <dbReference type="ARBA" id="ARBA00022833"/>
    </source>
</evidence>
<dbReference type="GO" id="GO:0008270">
    <property type="term" value="F:zinc ion binding"/>
    <property type="evidence" value="ECO:0007669"/>
    <property type="project" value="UniProtKB-KW"/>
</dbReference>
<accession>A0AAD9N8A9</accession>
<comment type="caution">
    <text evidence="8">The sequence shown here is derived from an EMBL/GenBank/DDBJ whole genome shotgun (WGS) entry which is preliminary data.</text>
</comment>
<dbReference type="SUPFAM" id="SSF57716">
    <property type="entry name" value="Glucocorticoid receptor-like (DNA-binding domain)"/>
    <property type="match status" value="1"/>
</dbReference>
<dbReference type="PROSITE" id="PS50950">
    <property type="entry name" value="ZF_THAP"/>
    <property type="match status" value="1"/>
</dbReference>
<dbReference type="AlphaFoldDB" id="A0AAD9N8A9"/>